<dbReference type="PROSITE" id="PS50109">
    <property type="entry name" value="HIS_KIN"/>
    <property type="match status" value="1"/>
</dbReference>
<evidence type="ECO:0000259" key="6">
    <source>
        <dbReference type="PROSITE" id="PS50109"/>
    </source>
</evidence>
<dbReference type="PRINTS" id="PR00344">
    <property type="entry name" value="BCTRLSENSOR"/>
</dbReference>
<dbReference type="InterPro" id="IPR000014">
    <property type="entry name" value="PAS"/>
</dbReference>
<dbReference type="InterPro" id="IPR036890">
    <property type="entry name" value="HATPase_C_sf"/>
</dbReference>
<dbReference type="PANTHER" id="PTHR43304">
    <property type="entry name" value="PHYTOCHROME-LIKE PROTEIN CPH1"/>
    <property type="match status" value="1"/>
</dbReference>
<evidence type="ECO:0000313" key="9">
    <source>
        <dbReference type="Proteomes" id="UP001597438"/>
    </source>
</evidence>
<dbReference type="Gene3D" id="3.30.565.10">
    <property type="entry name" value="Histidine kinase-like ATPase, C-terminal domain"/>
    <property type="match status" value="1"/>
</dbReference>
<dbReference type="CDD" id="cd00130">
    <property type="entry name" value="PAS"/>
    <property type="match status" value="1"/>
</dbReference>
<dbReference type="RefSeq" id="WP_251740387.1">
    <property type="nucleotide sequence ID" value="NZ_JBHUOJ010000007.1"/>
</dbReference>
<protein>
    <recommendedName>
        <fullName evidence="2">histidine kinase</fullName>
        <ecNumber evidence="2">2.7.13.3</ecNumber>
    </recommendedName>
</protein>
<proteinExistence type="predicted"/>
<feature type="domain" description="PAS" evidence="7">
    <location>
        <begin position="10"/>
        <end position="66"/>
    </location>
</feature>
<dbReference type="EMBL" id="JBHUOJ010000007">
    <property type="protein sequence ID" value="MFD2832337.1"/>
    <property type="molecule type" value="Genomic_DNA"/>
</dbReference>
<dbReference type="InterPro" id="IPR052162">
    <property type="entry name" value="Sensor_kinase/Photoreceptor"/>
</dbReference>
<gene>
    <name evidence="8" type="ORF">ACFSYS_03500</name>
</gene>
<evidence type="ECO:0000259" key="7">
    <source>
        <dbReference type="PROSITE" id="PS50112"/>
    </source>
</evidence>
<dbReference type="CDD" id="cd00082">
    <property type="entry name" value="HisKA"/>
    <property type="match status" value="1"/>
</dbReference>
<dbReference type="InterPro" id="IPR005467">
    <property type="entry name" value="His_kinase_dom"/>
</dbReference>
<dbReference type="InterPro" id="IPR036097">
    <property type="entry name" value="HisK_dim/P_sf"/>
</dbReference>
<evidence type="ECO:0000256" key="4">
    <source>
        <dbReference type="ARBA" id="ARBA00022679"/>
    </source>
</evidence>
<comment type="caution">
    <text evidence="8">The sequence shown here is derived from an EMBL/GenBank/DDBJ whole genome shotgun (WGS) entry which is preliminary data.</text>
</comment>
<sequence length="361" mass="40940">MNEPTIPARTEEILSAFFELSHDYLCIAGYDGYFRKVNPAFINLIGYTEQELLSFPICDLIYEPDRVRTAEIREGLKIGSPLLNFENRYVTKSGEIIWLTWTSIPEQSNGLVYAIAKNINHIKNQAEERNALIADLTSLNKELTHLSYTATHDLKSPVNNLISLFSLLDYSEIKNEDNLLYMDLLKQSTESLRDILNNYIDNIKEKNKSLVKPEKINLHEVVKDTLEPIKYLIKDTKTSFNINFSEVEFLNFNSFYLHSIFLNLVSNSIKYARSGVPPIISITSKKTPDSIQVIFGDNGLGFDMEKIGGRIFGLNETFHGHSESKGVGLYLVNDYMRALGGSVAVTSEVNKGSAFTLNFRH</sequence>
<dbReference type="Gene3D" id="3.30.450.20">
    <property type="entry name" value="PAS domain"/>
    <property type="match status" value="1"/>
</dbReference>
<dbReference type="InterPro" id="IPR004358">
    <property type="entry name" value="Sig_transdc_His_kin-like_C"/>
</dbReference>
<evidence type="ECO:0000256" key="5">
    <source>
        <dbReference type="ARBA" id="ARBA00022777"/>
    </source>
</evidence>
<accession>A0ABW5X1Y5</accession>
<evidence type="ECO:0000256" key="2">
    <source>
        <dbReference type="ARBA" id="ARBA00012438"/>
    </source>
</evidence>
<dbReference type="Pfam" id="PF02518">
    <property type="entry name" value="HATPase_c"/>
    <property type="match status" value="1"/>
</dbReference>
<dbReference type="SMART" id="SM00387">
    <property type="entry name" value="HATPase_c"/>
    <property type="match status" value="1"/>
</dbReference>
<dbReference type="SUPFAM" id="SSF55874">
    <property type="entry name" value="ATPase domain of HSP90 chaperone/DNA topoisomerase II/histidine kinase"/>
    <property type="match status" value="1"/>
</dbReference>
<keyword evidence="5" id="KW-0418">Kinase</keyword>
<reference evidence="9" key="1">
    <citation type="journal article" date="2019" name="Int. J. Syst. Evol. Microbiol.">
        <title>The Global Catalogue of Microorganisms (GCM) 10K type strain sequencing project: providing services to taxonomists for standard genome sequencing and annotation.</title>
        <authorList>
            <consortium name="The Broad Institute Genomics Platform"/>
            <consortium name="The Broad Institute Genome Sequencing Center for Infectious Disease"/>
            <person name="Wu L."/>
            <person name="Ma J."/>
        </authorList>
    </citation>
    <scope>NUCLEOTIDE SEQUENCE [LARGE SCALE GENOMIC DNA]</scope>
    <source>
        <strain evidence="9">KCTC 52925</strain>
    </source>
</reference>
<dbReference type="InterPro" id="IPR003594">
    <property type="entry name" value="HATPase_dom"/>
</dbReference>
<keyword evidence="9" id="KW-1185">Reference proteome</keyword>
<dbReference type="SUPFAM" id="SSF55785">
    <property type="entry name" value="PYP-like sensor domain (PAS domain)"/>
    <property type="match status" value="1"/>
</dbReference>
<keyword evidence="4" id="KW-0808">Transferase</keyword>
<dbReference type="InterPro" id="IPR035965">
    <property type="entry name" value="PAS-like_dom_sf"/>
</dbReference>
<dbReference type="PANTHER" id="PTHR43304:SF1">
    <property type="entry name" value="PAC DOMAIN-CONTAINING PROTEIN"/>
    <property type="match status" value="1"/>
</dbReference>
<dbReference type="InterPro" id="IPR003661">
    <property type="entry name" value="HisK_dim/P_dom"/>
</dbReference>
<comment type="catalytic activity">
    <reaction evidence="1">
        <text>ATP + protein L-histidine = ADP + protein N-phospho-L-histidine.</text>
        <dbReference type="EC" id="2.7.13.3"/>
    </reaction>
</comment>
<dbReference type="NCBIfam" id="TIGR00229">
    <property type="entry name" value="sensory_box"/>
    <property type="match status" value="1"/>
</dbReference>
<evidence type="ECO:0000256" key="3">
    <source>
        <dbReference type="ARBA" id="ARBA00022553"/>
    </source>
</evidence>
<evidence type="ECO:0000313" key="8">
    <source>
        <dbReference type="EMBL" id="MFD2832337.1"/>
    </source>
</evidence>
<dbReference type="SUPFAM" id="SSF47384">
    <property type="entry name" value="Homodimeric domain of signal transducing histidine kinase"/>
    <property type="match status" value="1"/>
</dbReference>
<dbReference type="Pfam" id="PF08447">
    <property type="entry name" value="PAS_3"/>
    <property type="match status" value="1"/>
</dbReference>
<organism evidence="8 9">
    <name type="scientific">Christiangramia antarctica</name>
    <dbReference type="NCBI Taxonomy" id="2058158"/>
    <lineage>
        <taxon>Bacteria</taxon>
        <taxon>Pseudomonadati</taxon>
        <taxon>Bacteroidota</taxon>
        <taxon>Flavobacteriia</taxon>
        <taxon>Flavobacteriales</taxon>
        <taxon>Flavobacteriaceae</taxon>
        <taxon>Christiangramia</taxon>
    </lineage>
</organism>
<dbReference type="PROSITE" id="PS50112">
    <property type="entry name" value="PAS"/>
    <property type="match status" value="1"/>
</dbReference>
<dbReference type="SMART" id="SM00091">
    <property type="entry name" value="PAS"/>
    <property type="match status" value="1"/>
</dbReference>
<evidence type="ECO:0000256" key="1">
    <source>
        <dbReference type="ARBA" id="ARBA00000085"/>
    </source>
</evidence>
<dbReference type="EC" id="2.7.13.3" evidence="2"/>
<feature type="domain" description="Histidine kinase" evidence="6">
    <location>
        <begin position="149"/>
        <end position="361"/>
    </location>
</feature>
<dbReference type="Proteomes" id="UP001597438">
    <property type="component" value="Unassembled WGS sequence"/>
</dbReference>
<dbReference type="Gene3D" id="1.10.287.130">
    <property type="match status" value="1"/>
</dbReference>
<name>A0ABW5X1Y5_9FLAO</name>
<keyword evidence="3" id="KW-0597">Phosphoprotein</keyword>
<dbReference type="InterPro" id="IPR013655">
    <property type="entry name" value="PAS_fold_3"/>
</dbReference>